<dbReference type="GO" id="GO:0004673">
    <property type="term" value="F:protein histidine kinase activity"/>
    <property type="evidence" value="ECO:0007669"/>
    <property type="project" value="UniProtKB-EC"/>
</dbReference>
<dbReference type="InterPro" id="IPR036890">
    <property type="entry name" value="HATPase_C_sf"/>
</dbReference>
<dbReference type="InterPro" id="IPR005467">
    <property type="entry name" value="His_kinase_dom"/>
</dbReference>
<evidence type="ECO:0000256" key="2">
    <source>
        <dbReference type="ARBA" id="ARBA00012438"/>
    </source>
</evidence>
<organism evidence="7">
    <name type="scientific">hydrothermal vent metagenome</name>
    <dbReference type="NCBI Taxonomy" id="652676"/>
    <lineage>
        <taxon>unclassified sequences</taxon>
        <taxon>metagenomes</taxon>
        <taxon>ecological metagenomes</taxon>
    </lineage>
</organism>
<feature type="transmembrane region" description="Helical" evidence="5">
    <location>
        <begin position="427"/>
        <end position="446"/>
    </location>
</feature>
<dbReference type="PANTHER" id="PTHR24421:SF10">
    <property type="entry name" value="NITRATE_NITRITE SENSOR PROTEIN NARQ"/>
    <property type="match status" value="1"/>
</dbReference>
<name>A0A3B0TI75_9ZZZZ</name>
<dbReference type="InterPro" id="IPR003594">
    <property type="entry name" value="HATPase_dom"/>
</dbReference>
<evidence type="ECO:0000256" key="4">
    <source>
        <dbReference type="ARBA" id="ARBA00022777"/>
    </source>
</evidence>
<dbReference type="Pfam" id="PF02518">
    <property type="entry name" value="HATPase_c"/>
    <property type="match status" value="1"/>
</dbReference>
<dbReference type="InterPro" id="IPR011990">
    <property type="entry name" value="TPR-like_helical_dom_sf"/>
</dbReference>
<proteinExistence type="predicted"/>
<dbReference type="PANTHER" id="PTHR24421">
    <property type="entry name" value="NITRATE/NITRITE SENSOR PROTEIN NARX-RELATED"/>
    <property type="match status" value="1"/>
</dbReference>
<dbReference type="SUPFAM" id="SSF48452">
    <property type="entry name" value="TPR-like"/>
    <property type="match status" value="2"/>
</dbReference>
<dbReference type="EC" id="2.7.13.3" evidence="2"/>
<dbReference type="InterPro" id="IPR004358">
    <property type="entry name" value="Sig_transdc_His_kin-like_C"/>
</dbReference>
<evidence type="ECO:0000259" key="6">
    <source>
        <dbReference type="PROSITE" id="PS50109"/>
    </source>
</evidence>
<evidence type="ECO:0000256" key="3">
    <source>
        <dbReference type="ARBA" id="ARBA00022679"/>
    </source>
</evidence>
<evidence type="ECO:0000256" key="5">
    <source>
        <dbReference type="SAM" id="Phobius"/>
    </source>
</evidence>
<keyword evidence="5" id="KW-1133">Transmembrane helix</keyword>
<dbReference type="GO" id="GO:0000160">
    <property type="term" value="P:phosphorelay signal transduction system"/>
    <property type="evidence" value="ECO:0007669"/>
    <property type="project" value="UniProtKB-KW"/>
</dbReference>
<dbReference type="SMART" id="SM00028">
    <property type="entry name" value="TPR"/>
    <property type="match status" value="4"/>
</dbReference>
<dbReference type="PRINTS" id="PR00344">
    <property type="entry name" value="BCTRLSENSOR"/>
</dbReference>
<dbReference type="CDD" id="cd16917">
    <property type="entry name" value="HATPase_UhpB-NarQ-NarX-like"/>
    <property type="match status" value="1"/>
</dbReference>
<dbReference type="SMART" id="SM00387">
    <property type="entry name" value="HATPase_c"/>
    <property type="match status" value="1"/>
</dbReference>
<dbReference type="Gene3D" id="3.30.565.10">
    <property type="entry name" value="Histidine kinase-like ATPase, C-terminal domain"/>
    <property type="match status" value="1"/>
</dbReference>
<dbReference type="EMBL" id="UOEL01000127">
    <property type="protein sequence ID" value="VAW15853.1"/>
    <property type="molecule type" value="Genomic_DNA"/>
</dbReference>
<comment type="catalytic activity">
    <reaction evidence="1">
        <text>ATP + protein L-histidine = ADP + protein N-phospho-L-histidine.</text>
        <dbReference type="EC" id="2.7.13.3"/>
    </reaction>
</comment>
<gene>
    <name evidence="7" type="ORF">MNBD_BACTEROID03-2382</name>
</gene>
<dbReference type="Gene3D" id="1.25.40.10">
    <property type="entry name" value="Tetratricopeptide repeat domain"/>
    <property type="match status" value="1"/>
</dbReference>
<protein>
    <recommendedName>
        <fullName evidence="2">histidine kinase</fullName>
        <ecNumber evidence="2">2.7.13.3</ecNumber>
    </recommendedName>
</protein>
<keyword evidence="5" id="KW-0472">Membrane</keyword>
<keyword evidence="4" id="KW-0418">Kinase</keyword>
<dbReference type="InterPro" id="IPR050482">
    <property type="entry name" value="Sensor_HK_TwoCompSys"/>
</dbReference>
<dbReference type="AlphaFoldDB" id="A0A3B0TI75"/>
<dbReference type="SUPFAM" id="SSF55874">
    <property type="entry name" value="ATPase domain of HSP90 chaperone/DNA topoisomerase II/histidine kinase"/>
    <property type="match status" value="1"/>
</dbReference>
<evidence type="ECO:0000313" key="7">
    <source>
        <dbReference type="EMBL" id="VAW15853.1"/>
    </source>
</evidence>
<feature type="domain" description="Histidine kinase" evidence="6">
    <location>
        <begin position="596"/>
        <end position="683"/>
    </location>
</feature>
<dbReference type="PROSITE" id="PS50109">
    <property type="entry name" value="HIS_KIN"/>
    <property type="match status" value="1"/>
</dbReference>
<reference evidence="7" key="1">
    <citation type="submission" date="2018-06" db="EMBL/GenBank/DDBJ databases">
        <authorList>
            <person name="Zhirakovskaya E."/>
        </authorList>
    </citation>
    <scope>NUCLEOTIDE SEQUENCE</scope>
</reference>
<keyword evidence="3" id="KW-0808">Transferase</keyword>
<dbReference type="InterPro" id="IPR019734">
    <property type="entry name" value="TPR_rpt"/>
</dbReference>
<accession>A0A3B0TI75</accession>
<sequence length="703" mass="80186">MYQPTIILNKKIFVFKFLFFFLLISCKNEHQNQRKNATVASADSIQIWIKKSKRKGLALKTRRLFLQKALQKAEKFPNNSLKSRYYASLSYLVSKTNDSTAFRAVNTAGRKLAKKINDSTGLAEMHWDLATFFKQSVVQDSSYYHYGEAEKIFDALGNDYSSGRMLYNMALVQSKVKDYTGSEISTIKAIEKFKPLNKHKNLYRCYNLLGIVTSSLKEYERGLEYYDEALVYLRMSGANDLIELGVKNNIGMVYKEQGQHRKAVAYATEVLKYDSLGFKNPALYAKALANLGYNTLKLGKTDKLPGLFNRALYIQDSIGDLIGQSLTAYNLAEYLLAEKDTVGALYNLQKSKKLAQQSSNNERLLNTLRMFPKVDPKNATHYTQEYITLSDDLHNQERKIREKFARIRFETDEFIAENQHLVRQKQLWTGIAAALVLLGITTFLIFDQRTKNKVLKFKQKQQASNQKIFNLMMAQTDKVAQGKKIAQKRISEELHDGVLGRMLGARLRLIGLNKKADTEAISERAKAIAELQDVEREVRAISHELSHAAYQKIHTFILSIENLLKTIETSSKISIDFTHTDSLDWDKLSGDIKINLYRMVQESLQNAVKHAACKNISLYFHADNEHLKITIVDDGKGFSTKKGKKGIGMRNIASRIKKLNGTWNIDSEIGKGTQLTFVIPTVYNERAIDVTSIEIEEKNLQEI</sequence>
<evidence type="ECO:0000256" key="1">
    <source>
        <dbReference type="ARBA" id="ARBA00000085"/>
    </source>
</evidence>
<keyword evidence="5" id="KW-0812">Transmembrane</keyword>